<accession>A0AAV2LB28</accession>
<organism evidence="7 8">
    <name type="scientific">Knipowitschia caucasica</name>
    <name type="common">Caucasian dwarf goby</name>
    <name type="synonym">Pomatoschistus caucasicus</name>
    <dbReference type="NCBI Taxonomy" id="637954"/>
    <lineage>
        <taxon>Eukaryota</taxon>
        <taxon>Metazoa</taxon>
        <taxon>Chordata</taxon>
        <taxon>Craniata</taxon>
        <taxon>Vertebrata</taxon>
        <taxon>Euteleostomi</taxon>
        <taxon>Actinopterygii</taxon>
        <taxon>Neopterygii</taxon>
        <taxon>Teleostei</taxon>
        <taxon>Neoteleostei</taxon>
        <taxon>Acanthomorphata</taxon>
        <taxon>Gobiaria</taxon>
        <taxon>Gobiiformes</taxon>
        <taxon>Gobioidei</taxon>
        <taxon>Gobiidae</taxon>
        <taxon>Gobiinae</taxon>
        <taxon>Knipowitschia</taxon>
    </lineage>
</organism>
<sequence>MVLFGPLLSLWVSKHNIFANSHHYLYRKFLWSAWGWTLILTTSFILLLSLSAHRPLSRCLRHLSRLLVVGLLWWSLKHLLVVLEDAAGSCYEPMPQDSTDKSSDHPSFLLHENHGKASCLRARMQWRGSQPSS</sequence>
<evidence type="ECO:0000256" key="4">
    <source>
        <dbReference type="ARBA" id="ARBA00022989"/>
    </source>
</evidence>
<dbReference type="EMBL" id="OZ035843">
    <property type="protein sequence ID" value="CAL1596739.1"/>
    <property type="molecule type" value="Genomic_DNA"/>
</dbReference>
<dbReference type="Proteomes" id="UP001497482">
    <property type="component" value="Chromosome 21"/>
</dbReference>
<comment type="subcellular location">
    <subcellularLocation>
        <location evidence="1">Endoplasmic reticulum membrane</location>
        <topology evidence="1">Multi-pass membrane protein</topology>
    </subcellularLocation>
</comment>
<evidence type="ECO:0000256" key="6">
    <source>
        <dbReference type="SAM" id="Phobius"/>
    </source>
</evidence>
<protein>
    <submittedName>
        <fullName evidence="7">Uncharacterized protein</fullName>
    </submittedName>
</protein>
<evidence type="ECO:0000256" key="1">
    <source>
        <dbReference type="ARBA" id="ARBA00004477"/>
    </source>
</evidence>
<dbReference type="PANTHER" id="PTHR23129">
    <property type="entry name" value="ACYL-COENZYME A DIPHOSPHATASE FITM2"/>
    <property type="match status" value="1"/>
</dbReference>
<dbReference type="GO" id="GO:0008654">
    <property type="term" value="P:phospholipid biosynthetic process"/>
    <property type="evidence" value="ECO:0007669"/>
    <property type="project" value="TreeGrafter"/>
</dbReference>
<keyword evidence="3" id="KW-0256">Endoplasmic reticulum</keyword>
<evidence type="ECO:0000313" key="8">
    <source>
        <dbReference type="Proteomes" id="UP001497482"/>
    </source>
</evidence>
<evidence type="ECO:0000256" key="2">
    <source>
        <dbReference type="ARBA" id="ARBA00022692"/>
    </source>
</evidence>
<keyword evidence="8" id="KW-1185">Reference proteome</keyword>
<evidence type="ECO:0000256" key="3">
    <source>
        <dbReference type="ARBA" id="ARBA00022824"/>
    </source>
</evidence>
<dbReference type="GO" id="GO:0005789">
    <property type="term" value="C:endoplasmic reticulum membrane"/>
    <property type="evidence" value="ECO:0007669"/>
    <property type="project" value="UniProtKB-SubCell"/>
</dbReference>
<proteinExistence type="predicted"/>
<dbReference type="GO" id="GO:0034389">
    <property type="term" value="P:lipid droplet organization"/>
    <property type="evidence" value="ECO:0007669"/>
    <property type="project" value="TreeGrafter"/>
</dbReference>
<dbReference type="AlphaFoldDB" id="A0AAV2LB28"/>
<dbReference type="GO" id="GO:0019915">
    <property type="term" value="P:lipid storage"/>
    <property type="evidence" value="ECO:0007669"/>
    <property type="project" value="InterPro"/>
</dbReference>
<feature type="transmembrane region" description="Helical" evidence="6">
    <location>
        <begin position="29"/>
        <end position="51"/>
    </location>
</feature>
<reference evidence="7 8" key="1">
    <citation type="submission" date="2024-04" db="EMBL/GenBank/DDBJ databases">
        <authorList>
            <person name="Waldvogel A.-M."/>
            <person name="Schoenle A."/>
        </authorList>
    </citation>
    <scope>NUCLEOTIDE SEQUENCE [LARGE SCALE GENOMIC DNA]</scope>
</reference>
<dbReference type="InterPro" id="IPR019388">
    <property type="entry name" value="FIT"/>
</dbReference>
<dbReference type="PANTHER" id="PTHR23129:SF3">
    <property type="entry name" value="FAT STORAGE-INDUCING TRANSMEMBRANE PROTEIN 1"/>
    <property type="match status" value="1"/>
</dbReference>
<keyword evidence="4 6" id="KW-1133">Transmembrane helix</keyword>
<keyword evidence="2 6" id="KW-0812">Transmembrane</keyword>
<dbReference type="GO" id="GO:0010945">
    <property type="term" value="F:coenzyme A diphosphatase activity"/>
    <property type="evidence" value="ECO:0007669"/>
    <property type="project" value="InterPro"/>
</dbReference>
<keyword evidence="5 6" id="KW-0472">Membrane</keyword>
<evidence type="ECO:0000313" key="7">
    <source>
        <dbReference type="EMBL" id="CAL1596739.1"/>
    </source>
</evidence>
<name>A0AAV2LB28_KNICA</name>
<evidence type="ECO:0000256" key="5">
    <source>
        <dbReference type="ARBA" id="ARBA00023136"/>
    </source>
</evidence>
<gene>
    <name evidence="7" type="ORF">KC01_LOCUS25365</name>
</gene>